<reference evidence="1 2" key="1">
    <citation type="journal article" date="2020" name="ISME J.">
        <title>Comparative genomics reveals insights into cyanobacterial evolution and habitat adaptation.</title>
        <authorList>
            <person name="Chen M.Y."/>
            <person name="Teng W.K."/>
            <person name="Zhao L."/>
            <person name="Hu C.X."/>
            <person name="Zhou Y.K."/>
            <person name="Han B.P."/>
            <person name="Song L.R."/>
            <person name="Shu W.S."/>
        </authorList>
    </citation>
    <scope>NUCLEOTIDE SEQUENCE [LARGE SCALE GENOMIC DNA]</scope>
    <source>
        <strain evidence="1 2">FACHB-1249</strain>
    </source>
</reference>
<keyword evidence="2" id="KW-1185">Reference proteome</keyword>
<gene>
    <name evidence="1" type="ORF">H6G43_16875</name>
</gene>
<comment type="caution">
    <text evidence="1">The sequence shown here is derived from an EMBL/GenBank/DDBJ whole genome shotgun (WGS) entry which is preliminary data.</text>
</comment>
<accession>A0ABR8IU16</accession>
<dbReference type="Proteomes" id="UP000660270">
    <property type="component" value="Unassembled WGS sequence"/>
</dbReference>
<dbReference type="RefSeq" id="WP_190385109.1">
    <property type="nucleotide sequence ID" value="NZ_JACJTM010000045.1"/>
</dbReference>
<name>A0ABR8IU16_APHFL</name>
<dbReference type="GeneID" id="78217176"/>
<protein>
    <submittedName>
        <fullName evidence="1">Uncharacterized protein</fullName>
    </submittedName>
</protein>
<dbReference type="EMBL" id="JACJTM010000045">
    <property type="protein sequence ID" value="MBD2686852.1"/>
    <property type="molecule type" value="Genomic_DNA"/>
</dbReference>
<evidence type="ECO:0000313" key="2">
    <source>
        <dbReference type="Proteomes" id="UP000660270"/>
    </source>
</evidence>
<organism evidence="1 2">
    <name type="scientific">Aphanizomenon flos-aquae FACHB-1249</name>
    <dbReference type="NCBI Taxonomy" id="2692889"/>
    <lineage>
        <taxon>Bacteria</taxon>
        <taxon>Bacillati</taxon>
        <taxon>Cyanobacteriota</taxon>
        <taxon>Cyanophyceae</taxon>
        <taxon>Nostocales</taxon>
        <taxon>Aphanizomenonaceae</taxon>
        <taxon>Aphanizomenon</taxon>
    </lineage>
</organism>
<evidence type="ECO:0000313" key="1">
    <source>
        <dbReference type="EMBL" id="MBD2686852.1"/>
    </source>
</evidence>
<proteinExistence type="predicted"/>
<sequence length="135" mass="15097">MTVKKVHVEVLGAGVDAANTLRAIVEAYTEYKIVAQEETTKRRGIEAWETATIAKIQADRDVLIKYLENSFDERAKNFSFLFEKVDQAIANGDNNQLTLALHSITEIAKSSPFKDFANLQSVTAALDDPDHEWVI</sequence>